<dbReference type="Proteomes" id="UP001145742">
    <property type="component" value="Unassembled WGS sequence"/>
</dbReference>
<gene>
    <name evidence="1" type="ORF">WISP_117924</name>
</gene>
<proteinExistence type="predicted"/>
<keyword evidence="2" id="KW-1185">Reference proteome</keyword>
<sequence length="255" mass="28935">MLGSNSLGSNLEMTKAFFEAGRRFPGPNFSEGLGAAKPNAFGVGSHYHYLHLYPKPYPPLVSLPFVWAPNFRKDIEVLEQVQRRAKELVKHLEHGSYEEQMQVALCSAWGLSLQHHLLVLPCVVFWGSLLLESFPLELPFTVCEGLIEEPQVILLQPEMQQMLMWLKPLSPKPLPATDGGSDICGALPTYRQQNIWHRAYPPAEKLTQDDYSVILQSMLIERNICQEFWGYDSPNKALLGHLHGEKSQEWERKAG</sequence>
<evidence type="ECO:0000313" key="2">
    <source>
        <dbReference type="Proteomes" id="UP001145742"/>
    </source>
</evidence>
<reference evidence="1" key="1">
    <citation type="submission" date="2019-10" db="EMBL/GenBank/DDBJ databases">
        <authorList>
            <person name="Soares A.E.R."/>
            <person name="Aleixo A."/>
            <person name="Schneider P."/>
            <person name="Miyaki C.Y."/>
            <person name="Schneider M.P."/>
            <person name="Mello C."/>
            <person name="Vasconcelos A.T.R."/>
        </authorList>
    </citation>
    <scope>NUCLEOTIDE SEQUENCE</scope>
    <source>
        <tissue evidence="1">Muscle</tissue>
    </source>
</reference>
<protein>
    <submittedName>
        <fullName evidence="1">Uncharacterized protein</fullName>
    </submittedName>
</protein>
<dbReference type="EMBL" id="WHWB01034511">
    <property type="protein sequence ID" value="KAJ7408894.1"/>
    <property type="molecule type" value="Genomic_DNA"/>
</dbReference>
<comment type="caution">
    <text evidence="1">The sequence shown here is derived from an EMBL/GenBank/DDBJ whole genome shotgun (WGS) entry which is preliminary data.</text>
</comment>
<evidence type="ECO:0000313" key="1">
    <source>
        <dbReference type="EMBL" id="KAJ7408894.1"/>
    </source>
</evidence>
<name>A0ABQ9CTH4_9PASS</name>
<organism evidence="1 2">
    <name type="scientific">Willisornis vidua</name>
    <name type="common">Xingu scale-backed antbird</name>
    <dbReference type="NCBI Taxonomy" id="1566151"/>
    <lineage>
        <taxon>Eukaryota</taxon>
        <taxon>Metazoa</taxon>
        <taxon>Chordata</taxon>
        <taxon>Craniata</taxon>
        <taxon>Vertebrata</taxon>
        <taxon>Euteleostomi</taxon>
        <taxon>Archelosauria</taxon>
        <taxon>Archosauria</taxon>
        <taxon>Dinosauria</taxon>
        <taxon>Saurischia</taxon>
        <taxon>Theropoda</taxon>
        <taxon>Coelurosauria</taxon>
        <taxon>Aves</taxon>
        <taxon>Neognathae</taxon>
        <taxon>Neoaves</taxon>
        <taxon>Telluraves</taxon>
        <taxon>Australaves</taxon>
        <taxon>Passeriformes</taxon>
        <taxon>Thamnophilidae</taxon>
        <taxon>Willisornis</taxon>
    </lineage>
</organism>
<accession>A0ABQ9CTH4</accession>